<dbReference type="InterPro" id="IPR036521">
    <property type="entry name" value="SRP19-like_sf"/>
</dbReference>
<dbReference type="AlphaFoldDB" id="A0A1H6PNZ9"/>
<gene>
    <name evidence="7" type="ORF">B0I71DRAFT_127611</name>
    <name evidence="6" type="ORF">YALI1_F28467g</name>
</gene>
<dbReference type="HAMAP" id="MF_00305">
    <property type="entry name" value="SRP19"/>
    <property type="match status" value="1"/>
</dbReference>
<evidence type="ECO:0000256" key="5">
    <source>
        <dbReference type="SAM" id="MobiDB-lite"/>
    </source>
</evidence>
<dbReference type="GO" id="GO:0006617">
    <property type="term" value="P:SRP-dependent cotranslational protein targeting to membrane, signal sequence recognition"/>
    <property type="evidence" value="ECO:0007669"/>
    <property type="project" value="TreeGrafter"/>
</dbReference>
<dbReference type="VEuPathDB" id="FungiDB:YALI1_F28467g"/>
<evidence type="ECO:0000256" key="3">
    <source>
        <dbReference type="ARBA" id="ARBA00023135"/>
    </source>
</evidence>
<dbReference type="FunFam" id="3.30.56.30:FF:000003">
    <property type="entry name" value="Signal recognition particle SEC65 subunit"/>
    <property type="match status" value="1"/>
</dbReference>
<protein>
    <submittedName>
        <fullName evidence="7">Signal recognition particle protein</fullName>
    </submittedName>
</protein>
<dbReference type="InterPro" id="IPR002778">
    <property type="entry name" value="Signal_recog_particle_SRP19"/>
</dbReference>
<dbReference type="GeneID" id="2908961"/>
<evidence type="ECO:0000256" key="1">
    <source>
        <dbReference type="ARBA" id="ARBA00004496"/>
    </source>
</evidence>
<evidence type="ECO:0000313" key="7">
    <source>
        <dbReference type="EMBL" id="RDW28291.1"/>
    </source>
</evidence>
<evidence type="ECO:0000256" key="4">
    <source>
        <dbReference type="ARBA" id="ARBA00023274"/>
    </source>
</evidence>
<keyword evidence="3" id="KW-0733">Signal recognition particle</keyword>
<dbReference type="eggNOG" id="KOG3198">
    <property type="taxonomic scope" value="Eukaryota"/>
</dbReference>
<dbReference type="RefSeq" id="XP_505711.1">
    <property type="nucleotide sequence ID" value="XM_505711.1"/>
</dbReference>
<comment type="subcellular location">
    <subcellularLocation>
        <location evidence="1">Cytoplasm</location>
    </subcellularLocation>
</comment>
<feature type="region of interest" description="Disordered" evidence="5">
    <location>
        <begin position="24"/>
        <end position="73"/>
    </location>
</feature>
<keyword evidence="4" id="KW-0687">Ribonucleoprotein</keyword>
<accession>A0A1H6PNZ9</accession>
<dbReference type="KEGG" id="yli:2908961"/>
<dbReference type="GO" id="GO:0008312">
    <property type="term" value="F:7S RNA binding"/>
    <property type="evidence" value="ECO:0007669"/>
    <property type="project" value="InterPro"/>
</dbReference>
<dbReference type="Proteomes" id="UP000182444">
    <property type="component" value="Chromosome 1F"/>
</dbReference>
<evidence type="ECO:0000313" key="9">
    <source>
        <dbReference type="Proteomes" id="UP000256601"/>
    </source>
</evidence>
<name>A0A1H6PNZ9_YARLL</name>
<dbReference type="SUPFAM" id="SSF69695">
    <property type="entry name" value="SRP19"/>
    <property type="match status" value="1"/>
</dbReference>
<feature type="compositionally biased region" description="Basic and acidic residues" evidence="5">
    <location>
        <begin position="46"/>
        <end position="59"/>
    </location>
</feature>
<feature type="compositionally biased region" description="Low complexity" evidence="5">
    <location>
        <begin position="60"/>
        <end position="73"/>
    </location>
</feature>
<dbReference type="Pfam" id="PF01922">
    <property type="entry name" value="SRP19"/>
    <property type="match status" value="1"/>
</dbReference>
<evidence type="ECO:0000313" key="6">
    <source>
        <dbReference type="EMBL" id="AOW07521.1"/>
    </source>
</evidence>
<keyword evidence="2" id="KW-0963">Cytoplasm</keyword>
<dbReference type="GO" id="GO:0005786">
    <property type="term" value="C:signal recognition particle, endoplasmic reticulum targeting"/>
    <property type="evidence" value="ECO:0007669"/>
    <property type="project" value="UniProtKB-KW"/>
</dbReference>
<dbReference type="Proteomes" id="UP000256601">
    <property type="component" value="Unassembled WGS sequence"/>
</dbReference>
<dbReference type="EMBL" id="CP017558">
    <property type="protein sequence ID" value="AOW07521.1"/>
    <property type="molecule type" value="Genomic_DNA"/>
</dbReference>
<dbReference type="VEuPathDB" id="FungiDB:YALI0_F21505g"/>
<dbReference type="PANTHER" id="PTHR17453">
    <property type="entry name" value="SIGNAL RECOGNITION PARTICLE 19 KD PROTEIN"/>
    <property type="match status" value="1"/>
</dbReference>
<evidence type="ECO:0000313" key="8">
    <source>
        <dbReference type="Proteomes" id="UP000182444"/>
    </source>
</evidence>
<dbReference type="SMR" id="A0A1H6PNZ9"/>
<dbReference type="OrthoDB" id="2190947at2759"/>
<evidence type="ECO:0000256" key="2">
    <source>
        <dbReference type="ARBA" id="ARBA00022490"/>
    </source>
</evidence>
<sequence length="310" mass="35487">MAILEEIDDVDNMDFDPAEFDPRAVLTDATAHQESDGRGPINLISKAEHERREQAKKQQEQQQEQQQQANPMAQLQQMMDQMNQGGGMPPNMGQQGKPGTQVFDSEEFKNQEIQESDFKDWQIVYPVYFDKNKTVGEGRRVPLELAVENPLGQTIAEACKMLTLPSIYEAHKTHPKDWANPGRVRVQLKDDPALGLPPHSVKNKRHLFRLIAQYMKEHPTKEVTPYQGPVFQKIIQTNPEFPWNSKNLPPKPQYPRGWKMPEILPILSPALSHGEANNDMMEQMANQFMPKIPEAPPQQKVKKMKVRVGR</sequence>
<proteinExistence type="inferred from homology"/>
<dbReference type="Gene3D" id="3.30.56.30">
    <property type="entry name" value="Signal recognition particle, SRP19-like subunit"/>
    <property type="match status" value="1"/>
</dbReference>
<reference evidence="7 9" key="2">
    <citation type="submission" date="2018-07" db="EMBL/GenBank/DDBJ databases">
        <title>Draft Genome Assemblies for Five Robust Yarrowia lipolytica Strains Exhibiting High Lipid Production and Pentose Sugar Utilization and Sugar Alcohol Secretion from Undetoxified Lignocellulosic Biomass Hydrolysates.</title>
        <authorList>
            <consortium name="DOE Joint Genome Institute"/>
            <person name="Walker C."/>
            <person name="Ryu S."/>
            <person name="Na H."/>
            <person name="Zane M."/>
            <person name="LaButti K."/>
            <person name="Lipzen A."/>
            <person name="Haridas S."/>
            <person name="Barry K."/>
            <person name="Grigoriev I.V."/>
            <person name="Quarterman J."/>
            <person name="Slininger P."/>
            <person name="Dien B."/>
            <person name="Trinh C.T."/>
        </authorList>
    </citation>
    <scope>NUCLEOTIDE SEQUENCE [LARGE SCALE GENOMIC DNA]</scope>
    <source>
        <strain evidence="7 9">YB392</strain>
    </source>
</reference>
<organism evidence="6 8">
    <name type="scientific">Yarrowia lipolytica</name>
    <name type="common">Candida lipolytica</name>
    <dbReference type="NCBI Taxonomy" id="4952"/>
    <lineage>
        <taxon>Eukaryota</taxon>
        <taxon>Fungi</taxon>
        <taxon>Dikarya</taxon>
        <taxon>Ascomycota</taxon>
        <taxon>Saccharomycotina</taxon>
        <taxon>Dipodascomycetes</taxon>
        <taxon>Dipodascales</taxon>
        <taxon>Dipodascales incertae sedis</taxon>
        <taxon>Yarrowia</taxon>
    </lineage>
</organism>
<dbReference type="PANTHER" id="PTHR17453:SF0">
    <property type="entry name" value="SIGNAL RECOGNITION PARTICLE 19 KDA PROTEIN"/>
    <property type="match status" value="1"/>
</dbReference>
<dbReference type="EMBL" id="KZ857326">
    <property type="protein sequence ID" value="RDW28291.1"/>
    <property type="molecule type" value="Genomic_DNA"/>
</dbReference>
<reference evidence="6 8" key="1">
    <citation type="journal article" date="2016" name="PLoS ONE">
        <title>Sequence Assembly of Yarrowia lipolytica Strain W29/CLIB89 Shows Transposable Element Diversity.</title>
        <authorList>
            <person name="Magnan C."/>
            <person name="Yu J."/>
            <person name="Chang I."/>
            <person name="Jahn E."/>
            <person name="Kanomata Y."/>
            <person name="Wu J."/>
            <person name="Zeller M."/>
            <person name="Oakes M."/>
            <person name="Baldi P."/>
            <person name="Sandmeyer S."/>
        </authorList>
    </citation>
    <scope>NUCLEOTIDE SEQUENCE [LARGE SCALE GENOMIC DNA]</scope>
    <source>
        <strain evidence="6">CLIB89</strain>
        <strain evidence="8">CLIB89(W29)</strain>
    </source>
</reference>
<dbReference type="InterPro" id="IPR022938">
    <property type="entry name" value="SRP19_arc-type"/>
</dbReference>